<dbReference type="InterPro" id="IPR009057">
    <property type="entry name" value="Homeodomain-like_sf"/>
</dbReference>
<keyword evidence="2" id="KW-0804">Transcription</keyword>
<proteinExistence type="predicted"/>
<gene>
    <name evidence="4" type="ORF">I6G66_24485</name>
</gene>
<dbReference type="GO" id="GO:0003700">
    <property type="term" value="F:DNA-binding transcription factor activity"/>
    <property type="evidence" value="ECO:0007669"/>
    <property type="project" value="InterPro"/>
</dbReference>
<dbReference type="SUPFAM" id="SSF46689">
    <property type="entry name" value="Homeodomain-like"/>
    <property type="match status" value="1"/>
</dbReference>
<dbReference type="AlphaFoldDB" id="A0A7T2VY76"/>
<sequence>MPPQPLRPEITLPHSLPQEPRVMWLNADRAVYSGLLGQPRERCLGGHAVYFSLRGSHRVRLGDGAWEHSRLSIVPAHARHGIEASERTICNLLIEAETVDTQRLPSELLGAGGAVHDAALLQRMHDGLSCLLPQLQLHEPGHGVSTAEFDRIFFGEPLPAPARDARVQTIIDRIKAEPGSPASALRCASDICLSESRFLHLFSQEAGVPFRRFKTWKRARAFLSYVTQDMKLTDVALDAGYPDATHFSHSIRQVYGLTPKSIFAGSRRLAVFAGAGG</sequence>
<name>A0A7T2VY76_DELAC</name>
<dbReference type="SMART" id="SM00342">
    <property type="entry name" value="HTH_ARAC"/>
    <property type="match status" value="1"/>
</dbReference>
<evidence type="ECO:0000313" key="5">
    <source>
        <dbReference type="Proteomes" id="UP000594778"/>
    </source>
</evidence>
<dbReference type="Proteomes" id="UP000594778">
    <property type="component" value="Chromosome"/>
</dbReference>
<dbReference type="Pfam" id="PF12833">
    <property type="entry name" value="HTH_18"/>
    <property type="match status" value="1"/>
</dbReference>
<dbReference type="Gene3D" id="1.10.10.60">
    <property type="entry name" value="Homeodomain-like"/>
    <property type="match status" value="1"/>
</dbReference>
<dbReference type="PROSITE" id="PS01124">
    <property type="entry name" value="HTH_ARAC_FAMILY_2"/>
    <property type="match status" value="1"/>
</dbReference>
<evidence type="ECO:0000259" key="3">
    <source>
        <dbReference type="PROSITE" id="PS01124"/>
    </source>
</evidence>
<evidence type="ECO:0000313" key="4">
    <source>
        <dbReference type="EMBL" id="QPS07405.1"/>
    </source>
</evidence>
<accession>A0A7T2VY76</accession>
<evidence type="ECO:0000256" key="1">
    <source>
        <dbReference type="ARBA" id="ARBA00023015"/>
    </source>
</evidence>
<dbReference type="EMBL" id="CP065668">
    <property type="protein sequence ID" value="QPS07405.1"/>
    <property type="molecule type" value="Genomic_DNA"/>
</dbReference>
<dbReference type="GO" id="GO:0043565">
    <property type="term" value="F:sequence-specific DNA binding"/>
    <property type="evidence" value="ECO:0007669"/>
    <property type="project" value="InterPro"/>
</dbReference>
<dbReference type="InterPro" id="IPR018060">
    <property type="entry name" value="HTH_AraC"/>
</dbReference>
<evidence type="ECO:0000256" key="2">
    <source>
        <dbReference type="ARBA" id="ARBA00023163"/>
    </source>
</evidence>
<dbReference type="PANTHER" id="PTHR43436">
    <property type="entry name" value="ARAC-FAMILY TRANSCRIPTIONAL REGULATOR"/>
    <property type="match status" value="1"/>
</dbReference>
<protein>
    <submittedName>
        <fullName evidence="4">Helix-turn-helix transcriptional regulator</fullName>
    </submittedName>
</protein>
<dbReference type="PANTHER" id="PTHR43436:SF1">
    <property type="entry name" value="TRANSCRIPTIONAL REGULATORY PROTEIN"/>
    <property type="match status" value="1"/>
</dbReference>
<organism evidence="4 5">
    <name type="scientific">Delftia acidovorans</name>
    <name type="common">Pseudomonas acidovorans</name>
    <name type="synonym">Comamonas acidovorans</name>
    <dbReference type="NCBI Taxonomy" id="80866"/>
    <lineage>
        <taxon>Bacteria</taxon>
        <taxon>Pseudomonadati</taxon>
        <taxon>Pseudomonadota</taxon>
        <taxon>Betaproteobacteria</taxon>
        <taxon>Burkholderiales</taxon>
        <taxon>Comamonadaceae</taxon>
        <taxon>Delftia</taxon>
    </lineage>
</organism>
<reference evidence="4 5" key="1">
    <citation type="submission" date="2020-12" db="EMBL/GenBank/DDBJ databases">
        <title>FDA dAtabase for Regulatory Grade micrObial Sequences (FDA-ARGOS): Supporting development and validation of Infectious Disease Dx tests.</title>
        <authorList>
            <person name="Sproer C."/>
            <person name="Gronow S."/>
            <person name="Severitt S."/>
            <person name="Schroder I."/>
            <person name="Tallon L."/>
            <person name="Sadzewicz L."/>
            <person name="Zhao X."/>
            <person name="Boylan J."/>
            <person name="Ott S."/>
            <person name="Bowen H."/>
            <person name="Vavikolanu K."/>
            <person name="Mehta A."/>
            <person name="Aluvathingal J."/>
            <person name="Nadendla S."/>
            <person name="Lowell S."/>
            <person name="Myers T."/>
            <person name="Yan Y."/>
            <person name="Sichtig H."/>
        </authorList>
    </citation>
    <scope>NUCLEOTIDE SEQUENCE [LARGE SCALE GENOMIC DNA]</scope>
    <source>
        <strain evidence="4 5">FDAARGOS_909</strain>
    </source>
</reference>
<feature type="domain" description="HTH araC/xylS-type" evidence="3">
    <location>
        <begin position="168"/>
        <end position="265"/>
    </location>
</feature>
<dbReference type="RefSeq" id="WP_183019665.1">
    <property type="nucleotide sequence ID" value="NZ_CP065668.1"/>
</dbReference>
<keyword evidence="1" id="KW-0805">Transcription regulation</keyword>